<dbReference type="Gene3D" id="1.20.200.10">
    <property type="entry name" value="Fumarase/aspartase (Central domain)"/>
    <property type="match status" value="1"/>
</dbReference>
<comment type="pathway">
    <text evidence="3">Purine metabolism; AMP biosynthesis via de novo pathway; AMP from IMP: step 2/2.</text>
</comment>
<organism evidence="5 6">
    <name type="scientific">Mycolicibacterium mageritense</name>
    <name type="common">Mycobacterium mageritense</name>
    <dbReference type="NCBI Taxonomy" id="53462"/>
    <lineage>
        <taxon>Bacteria</taxon>
        <taxon>Bacillati</taxon>
        <taxon>Actinomycetota</taxon>
        <taxon>Actinomycetes</taxon>
        <taxon>Mycobacteriales</taxon>
        <taxon>Mycobacteriaceae</taxon>
        <taxon>Mycolicibacterium</taxon>
    </lineage>
</organism>
<reference evidence="5" key="1">
    <citation type="submission" date="2023-03" db="EMBL/GenBank/DDBJ databases">
        <title>Draft genome sequence of a Mycolicibacterium mageritense strain H4_3_1 isolated from a hybrid biological-inorganic system reactor.</title>
        <authorList>
            <person name="Feng X."/>
            <person name="Kazama D."/>
            <person name="Sato K."/>
            <person name="Kobayashi H."/>
        </authorList>
    </citation>
    <scope>NUCLEOTIDE SEQUENCE</scope>
    <source>
        <strain evidence="5">H4_3_1</strain>
    </source>
</reference>
<gene>
    <name evidence="5" type="primary">purB</name>
    <name evidence="5" type="ORF">hbim_01107</name>
</gene>
<dbReference type="PRINTS" id="PR00149">
    <property type="entry name" value="FUMRATELYASE"/>
</dbReference>
<dbReference type="PANTHER" id="PTHR43172:SF1">
    <property type="entry name" value="ADENYLOSUCCINATE LYASE"/>
    <property type="match status" value="1"/>
</dbReference>
<accession>A0AAI8TRP1</accession>
<comment type="catalytic activity">
    <reaction evidence="3">
        <text>N(6)-(1,2-dicarboxyethyl)-AMP = fumarate + AMP</text>
        <dbReference type="Rhea" id="RHEA:16853"/>
        <dbReference type="ChEBI" id="CHEBI:29806"/>
        <dbReference type="ChEBI" id="CHEBI:57567"/>
        <dbReference type="ChEBI" id="CHEBI:456215"/>
        <dbReference type="EC" id="4.3.2.2"/>
    </reaction>
</comment>
<dbReference type="PROSITE" id="PS00163">
    <property type="entry name" value="FUMARATE_LYASES"/>
    <property type="match status" value="1"/>
</dbReference>
<sequence length="474" mass="51468">MFVTIPNVLANRYASDEMVAIWSPEAKIIAERRLWLAVLRAQAELGVDVPAGVIEDYERVLEDVDLASIAARERVTRHDVKARIEEFNALAGHEHVHKGMTSRDLTENVEQLQIRQSLELVFSHGIAVVARLAERAVVYRDLVMAGRSHNVAAQATTLGKRFASAAEESLVALQRVRELIDRYPLRGIKGPMGTAQDMLDLFDGDTARLAELERRIAQFLGFTDVFTSVGQVYPRSLDHDVVSALVQLGAGPSSLAHTIRLMAGHELVTEGFAPGQVGSSAMPHKMNTRSCERVNGLQVVLRGYASMAAELAGAQWNEGDVFCSVVRRVALPDAFFAIDGQTETILTVLDEFGAYPAVIQRELDRYLPFLATTRILIAAVRAGVGREAAHEVIKEHAVAVALAMREQGQEPDLLDRLAADPRLPLDRVALEAALADKQAFTGAAGAQVDGVVAAVDALVGRYPEAAKYTSGAIL</sequence>
<evidence type="ECO:0000256" key="2">
    <source>
        <dbReference type="NCBIfam" id="TIGR00928"/>
    </source>
</evidence>
<comment type="similarity">
    <text evidence="3">Belongs to the lyase 1 family. Adenylosuccinate lyase subfamily.</text>
</comment>
<dbReference type="EC" id="4.3.2.2" evidence="2 3"/>
<proteinExistence type="inferred from homology"/>
<dbReference type="Gene3D" id="1.10.40.30">
    <property type="entry name" value="Fumarase/aspartase (C-terminal domain)"/>
    <property type="match status" value="1"/>
</dbReference>
<evidence type="ECO:0000256" key="3">
    <source>
        <dbReference type="RuleBase" id="RU361172"/>
    </source>
</evidence>
<dbReference type="GO" id="GO:0004018">
    <property type="term" value="F:N6-(1,2-dicarboxyethyl)AMP AMP-lyase (fumarate-forming) activity"/>
    <property type="evidence" value="ECO:0007669"/>
    <property type="project" value="UniProtKB-UniRule"/>
</dbReference>
<evidence type="ECO:0000259" key="4">
    <source>
        <dbReference type="SMART" id="SM00998"/>
    </source>
</evidence>
<protein>
    <recommendedName>
        <fullName evidence="2 3">Adenylosuccinate lyase</fullName>
        <shortName evidence="3">ASL</shortName>
        <ecNumber evidence="2 3">4.3.2.2</ecNumber>
    </recommendedName>
    <alternativeName>
        <fullName evidence="3">Adenylosuccinase</fullName>
    </alternativeName>
</protein>
<keyword evidence="1 3" id="KW-0456">Lyase</keyword>
<comment type="pathway">
    <text evidence="3">Purine metabolism; IMP biosynthesis via de novo pathway; 5-amino-1-(5-phospho-D-ribosyl)imidazole-4-carboxamide from 5-amino-1-(5-phospho-D-ribosyl)imidazole-4-carboxylate: step 2/2.</text>
</comment>
<dbReference type="SUPFAM" id="SSF48557">
    <property type="entry name" value="L-aspartase-like"/>
    <property type="match status" value="1"/>
</dbReference>
<dbReference type="SMART" id="SM00998">
    <property type="entry name" value="ADSL_C"/>
    <property type="match status" value="1"/>
</dbReference>
<dbReference type="InterPro" id="IPR022761">
    <property type="entry name" value="Fumarate_lyase_N"/>
</dbReference>
<keyword evidence="3" id="KW-0658">Purine biosynthesis</keyword>
<dbReference type="InterPro" id="IPR004769">
    <property type="entry name" value="Pur_lyase"/>
</dbReference>
<name>A0AAI8TRP1_MYCME</name>
<dbReference type="Proteomes" id="UP001241092">
    <property type="component" value="Chromosome"/>
</dbReference>
<evidence type="ECO:0000313" key="6">
    <source>
        <dbReference type="Proteomes" id="UP001241092"/>
    </source>
</evidence>
<dbReference type="InterPro" id="IPR008948">
    <property type="entry name" value="L-Aspartase-like"/>
</dbReference>
<dbReference type="InterPro" id="IPR020557">
    <property type="entry name" value="Fumarate_lyase_CS"/>
</dbReference>
<dbReference type="PANTHER" id="PTHR43172">
    <property type="entry name" value="ADENYLOSUCCINATE LYASE"/>
    <property type="match status" value="1"/>
</dbReference>
<dbReference type="GO" id="GO:0044208">
    <property type="term" value="P:'de novo' AMP biosynthetic process"/>
    <property type="evidence" value="ECO:0007669"/>
    <property type="project" value="TreeGrafter"/>
</dbReference>
<evidence type="ECO:0000313" key="5">
    <source>
        <dbReference type="EMBL" id="BDY27186.1"/>
    </source>
</evidence>
<evidence type="ECO:0000256" key="1">
    <source>
        <dbReference type="ARBA" id="ARBA00023239"/>
    </source>
</evidence>
<dbReference type="InterPro" id="IPR000362">
    <property type="entry name" value="Fumarate_lyase_fam"/>
</dbReference>
<comment type="catalytic activity">
    <reaction evidence="3">
        <text>(2S)-2-[5-amino-1-(5-phospho-beta-D-ribosyl)imidazole-4-carboxamido]succinate = 5-amino-1-(5-phospho-beta-D-ribosyl)imidazole-4-carboxamide + fumarate</text>
        <dbReference type="Rhea" id="RHEA:23920"/>
        <dbReference type="ChEBI" id="CHEBI:29806"/>
        <dbReference type="ChEBI" id="CHEBI:58443"/>
        <dbReference type="ChEBI" id="CHEBI:58475"/>
        <dbReference type="EC" id="4.3.2.2"/>
    </reaction>
</comment>
<dbReference type="NCBIfam" id="TIGR00928">
    <property type="entry name" value="purB"/>
    <property type="match status" value="1"/>
</dbReference>
<dbReference type="AlphaFoldDB" id="A0AAI8TRP1"/>
<feature type="domain" description="Adenylosuccinate lyase C-terminal" evidence="4">
    <location>
        <begin position="367"/>
        <end position="452"/>
    </location>
</feature>
<dbReference type="GO" id="GO:0005829">
    <property type="term" value="C:cytosol"/>
    <property type="evidence" value="ECO:0007669"/>
    <property type="project" value="TreeGrafter"/>
</dbReference>
<dbReference type="Pfam" id="PF10397">
    <property type="entry name" value="ADSL_C"/>
    <property type="match status" value="1"/>
</dbReference>
<dbReference type="Gene3D" id="1.10.275.60">
    <property type="match status" value="1"/>
</dbReference>
<dbReference type="InterPro" id="IPR019468">
    <property type="entry name" value="AdenyloSucc_lyase_C"/>
</dbReference>
<dbReference type="EMBL" id="AP027452">
    <property type="protein sequence ID" value="BDY27186.1"/>
    <property type="molecule type" value="Genomic_DNA"/>
</dbReference>
<dbReference type="Pfam" id="PF00206">
    <property type="entry name" value="Lyase_1"/>
    <property type="match status" value="1"/>
</dbReference>
<dbReference type="GO" id="GO:0070626">
    <property type="term" value="F:(S)-2-(5-amino-1-(5-phospho-D-ribosyl)imidazole-4-carboxamido) succinate lyase (fumarate-forming) activity"/>
    <property type="evidence" value="ECO:0007669"/>
    <property type="project" value="TreeGrafter"/>
</dbReference>